<proteinExistence type="predicted"/>
<evidence type="ECO:0000259" key="10">
    <source>
        <dbReference type="PROSITE" id="PS50262"/>
    </source>
</evidence>
<dbReference type="EMBL" id="JAWDJR010000013">
    <property type="protein sequence ID" value="KAK9964630.1"/>
    <property type="molecule type" value="Genomic_DNA"/>
</dbReference>
<dbReference type="GO" id="GO:0005886">
    <property type="term" value="C:plasma membrane"/>
    <property type="evidence" value="ECO:0007669"/>
    <property type="project" value="TreeGrafter"/>
</dbReference>
<reference evidence="11 12" key="1">
    <citation type="submission" date="2024-05" db="EMBL/GenBank/DDBJ databases">
        <title>A high-quality chromosomal-level genome assembly of Topmouth culter (Culter alburnus).</title>
        <authorList>
            <person name="Zhao H."/>
        </authorList>
    </citation>
    <scope>NUCLEOTIDE SEQUENCE [LARGE SCALE GENOMIC DNA]</scope>
    <source>
        <strain evidence="11">CATC2023</strain>
        <tissue evidence="11">Muscle</tissue>
    </source>
</reference>
<feature type="transmembrane region" description="Helical" evidence="9">
    <location>
        <begin position="222"/>
        <end position="242"/>
    </location>
</feature>
<evidence type="ECO:0000256" key="1">
    <source>
        <dbReference type="ARBA" id="ARBA00004141"/>
    </source>
</evidence>
<feature type="domain" description="G-protein coupled receptors family 1 profile" evidence="10">
    <location>
        <begin position="63"/>
        <end position="277"/>
    </location>
</feature>
<evidence type="ECO:0000256" key="3">
    <source>
        <dbReference type="ARBA" id="ARBA00022989"/>
    </source>
</evidence>
<comment type="subcellular location">
    <subcellularLocation>
        <location evidence="1">Membrane</location>
        <topology evidence="1">Multi-pass membrane protein</topology>
    </subcellularLocation>
</comment>
<evidence type="ECO:0000256" key="9">
    <source>
        <dbReference type="SAM" id="Phobius"/>
    </source>
</evidence>
<dbReference type="Proteomes" id="UP001479290">
    <property type="component" value="Unassembled WGS sequence"/>
</dbReference>
<dbReference type="GO" id="GO:0004930">
    <property type="term" value="F:G protein-coupled receptor activity"/>
    <property type="evidence" value="ECO:0007669"/>
    <property type="project" value="UniProtKB-KW"/>
</dbReference>
<keyword evidence="6" id="KW-0675">Receptor</keyword>
<keyword evidence="3 9" id="KW-1133">Transmembrane helix</keyword>
<evidence type="ECO:0000256" key="2">
    <source>
        <dbReference type="ARBA" id="ARBA00022692"/>
    </source>
</evidence>
<dbReference type="PANTHER" id="PTHR24232">
    <property type="entry name" value="G-PROTEIN COUPLED RECEPTOR"/>
    <property type="match status" value="1"/>
</dbReference>
<keyword evidence="2 9" id="KW-0812">Transmembrane</keyword>
<keyword evidence="7" id="KW-0325">Glycoprotein</keyword>
<dbReference type="AlphaFoldDB" id="A0AAW1ZWR2"/>
<accession>A0AAW1ZWR2</accession>
<sequence length="322" mass="35659">MGYINHNLGVRTKLGTTSVILQHMDTTKILDGNNTAPHSNCTSTIDNIQEIVRWITFAVGLPGIGVSIYLMGMQAKTGRAAPVYLISLLASDIFSILGRPKASAEDNKQTSMQSMDISYLIFYFGIISNIVFMVCVAQERYLLVTCPKYNTFCVKLKQSSMISLAVWAAPFAILFLVYQGYDVLFSIALLLPLPLLVFFFLDSFRALWCTKWSAPVTNRNKILGMQAAILCNYSILYLPFVLNTLFKALSLSSYVCYLGLVSDLLLYLGPLVDPFLSILLTNGIGDILKAFPCCKRTNQAQENMETVNTDTVETVSGILTVL</sequence>
<keyword evidence="8" id="KW-0807">Transducer</keyword>
<gene>
    <name evidence="11" type="ORF">ABG768_005792</name>
</gene>
<dbReference type="GO" id="GO:0007200">
    <property type="term" value="P:phospholipase C-activating G protein-coupled receptor signaling pathway"/>
    <property type="evidence" value="ECO:0007669"/>
    <property type="project" value="TreeGrafter"/>
</dbReference>
<evidence type="ECO:0000256" key="8">
    <source>
        <dbReference type="ARBA" id="ARBA00023224"/>
    </source>
</evidence>
<evidence type="ECO:0000256" key="7">
    <source>
        <dbReference type="ARBA" id="ARBA00023180"/>
    </source>
</evidence>
<dbReference type="InterPro" id="IPR017452">
    <property type="entry name" value="GPCR_Rhodpsn_7TM"/>
</dbReference>
<evidence type="ECO:0000313" key="12">
    <source>
        <dbReference type="Proteomes" id="UP001479290"/>
    </source>
</evidence>
<evidence type="ECO:0000313" key="11">
    <source>
        <dbReference type="EMBL" id="KAK9964630.1"/>
    </source>
</evidence>
<keyword evidence="4" id="KW-0297">G-protein coupled receptor</keyword>
<dbReference type="GO" id="GO:0035025">
    <property type="term" value="P:positive regulation of Rho protein signal transduction"/>
    <property type="evidence" value="ECO:0007669"/>
    <property type="project" value="TreeGrafter"/>
</dbReference>
<name>A0AAW1ZWR2_CULAL</name>
<dbReference type="PROSITE" id="PS50262">
    <property type="entry name" value="G_PROTEIN_RECEP_F1_2"/>
    <property type="match status" value="1"/>
</dbReference>
<evidence type="ECO:0000256" key="4">
    <source>
        <dbReference type="ARBA" id="ARBA00023040"/>
    </source>
</evidence>
<dbReference type="Gene3D" id="1.20.1070.10">
    <property type="entry name" value="Rhodopsin 7-helix transmembrane proteins"/>
    <property type="match status" value="2"/>
</dbReference>
<organism evidence="11 12">
    <name type="scientific">Culter alburnus</name>
    <name type="common">Topmouth culter</name>
    <dbReference type="NCBI Taxonomy" id="194366"/>
    <lineage>
        <taxon>Eukaryota</taxon>
        <taxon>Metazoa</taxon>
        <taxon>Chordata</taxon>
        <taxon>Craniata</taxon>
        <taxon>Vertebrata</taxon>
        <taxon>Euteleostomi</taxon>
        <taxon>Actinopterygii</taxon>
        <taxon>Neopterygii</taxon>
        <taxon>Teleostei</taxon>
        <taxon>Ostariophysi</taxon>
        <taxon>Cypriniformes</taxon>
        <taxon>Xenocyprididae</taxon>
        <taxon>Xenocypridinae</taxon>
        <taxon>Culter</taxon>
    </lineage>
</organism>
<feature type="transmembrane region" description="Helical" evidence="9">
    <location>
        <begin position="117"/>
        <end position="137"/>
    </location>
</feature>
<dbReference type="PANTHER" id="PTHR24232:SF96">
    <property type="entry name" value="PSYCHOSINE RECEPTOR-LIKE"/>
    <property type="match status" value="1"/>
</dbReference>
<dbReference type="SUPFAM" id="SSF81321">
    <property type="entry name" value="Family A G protein-coupled receptor-like"/>
    <property type="match status" value="1"/>
</dbReference>
<evidence type="ECO:0000256" key="5">
    <source>
        <dbReference type="ARBA" id="ARBA00023136"/>
    </source>
</evidence>
<protein>
    <recommendedName>
        <fullName evidence="10">G-protein coupled receptors family 1 profile domain-containing protein</fullName>
    </recommendedName>
</protein>
<keyword evidence="12" id="KW-1185">Reference proteome</keyword>
<evidence type="ECO:0000256" key="6">
    <source>
        <dbReference type="ARBA" id="ARBA00023170"/>
    </source>
</evidence>
<keyword evidence="5 9" id="KW-0472">Membrane</keyword>
<feature type="transmembrane region" description="Helical" evidence="9">
    <location>
        <begin position="183"/>
        <end position="201"/>
    </location>
</feature>
<feature type="transmembrane region" description="Helical" evidence="9">
    <location>
        <begin position="79"/>
        <end position="97"/>
    </location>
</feature>
<feature type="transmembrane region" description="Helical" evidence="9">
    <location>
        <begin position="158"/>
        <end position="177"/>
    </location>
</feature>
<feature type="transmembrane region" description="Helical" evidence="9">
    <location>
        <begin position="51"/>
        <end position="72"/>
    </location>
</feature>
<comment type="caution">
    <text evidence="11">The sequence shown here is derived from an EMBL/GenBank/DDBJ whole genome shotgun (WGS) entry which is preliminary data.</text>
</comment>